<evidence type="ECO:0000313" key="2">
    <source>
        <dbReference type="EMBL" id="CCF46198.1"/>
    </source>
</evidence>
<proteinExistence type="predicted"/>
<reference evidence="3" key="1">
    <citation type="journal article" date="2012" name="Nat. Genet.">
        <title>Lifestyle transitions in plant pathogenic Colletotrichum fungi deciphered by genome and transcriptome analyses.</title>
        <authorList>
            <person name="O'Connell R.J."/>
            <person name="Thon M.R."/>
            <person name="Hacquard S."/>
            <person name="Amyotte S.G."/>
            <person name="Kleemann J."/>
            <person name="Torres M.F."/>
            <person name="Damm U."/>
            <person name="Buiate E.A."/>
            <person name="Epstein L."/>
            <person name="Alkan N."/>
            <person name="Altmueller J."/>
            <person name="Alvarado-Balderrama L."/>
            <person name="Bauser C.A."/>
            <person name="Becker C."/>
            <person name="Birren B.W."/>
            <person name="Chen Z."/>
            <person name="Choi J."/>
            <person name="Crouch J.A."/>
            <person name="Duvick J.P."/>
            <person name="Farman M.A."/>
            <person name="Gan P."/>
            <person name="Heiman D."/>
            <person name="Henrissat B."/>
            <person name="Howard R.J."/>
            <person name="Kabbage M."/>
            <person name="Koch C."/>
            <person name="Kracher B."/>
            <person name="Kubo Y."/>
            <person name="Law A.D."/>
            <person name="Lebrun M.-H."/>
            <person name="Lee Y.-H."/>
            <person name="Miyara I."/>
            <person name="Moore N."/>
            <person name="Neumann U."/>
            <person name="Nordstroem K."/>
            <person name="Panaccione D.G."/>
            <person name="Panstruga R."/>
            <person name="Place M."/>
            <person name="Proctor R.H."/>
            <person name="Prusky D."/>
            <person name="Rech G."/>
            <person name="Reinhardt R."/>
            <person name="Rollins J.A."/>
            <person name="Rounsley S."/>
            <person name="Schardl C.L."/>
            <person name="Schwartz D.C."/>
            <person name="Shenoy N."/>
            <person name="Shirasu K."/>
            <person name="Sikhakolli U.R."/>
            <person name="Stueber K."/>
            <person name="Sukno S.A."/>
            <person name="Sweigard J.A."/>
            <person name="Takano Y."/>
            <person name="Takahara H."/>
            <person name="Trail F."/>
            <person name="van der Does H.C."/>
            <person name="Voll L.M."/>
            <person name="Will I."/>
            <person name="Young S."/>
            <person name="Zeng Q."/>
            <person name="Zhang J."/>
            <person name="Zhou S."/>
            <person name="Dickman M.B."/>
            <person name="Schulze-Lefert P."/>
            <person name="Ver Loren van Themaat E."/>
            <person name="Ma L.-J."/>
            <person name="Vaillancourt L.J."/>
        </authorList>
    </citation>
    <scope>NUCLEOTIDE SEQUENCE [LARGE SCALE GENOMIC DNA]</scope>
    <source>
        <strain evidence="3">IMI 349063</strain>
    </source>
</reference>
<sequence length="118" mass="12978">MGTLQNPEPTFTLQTSASECSLRRPEPAFTMQGSASESHIHPLFRRTGSYDNLFANSQPSIKEKDDLPSPQEEDEAPGERQMTPPIPEWILSAGTRTSLTGYQSRKLRIDGDGGQGQS</sequence>
<feature type="compositionally biased region" description="Polar residues" evidence="1">
    <location>
        <begin position="94"/>
        <end position="103"/>
    </location>
</feature>
<evidence type="ECO:0000313" key="3">
    <source>
        <dbReference type="Proteomes" id="UP000007174"/>
    </source>
</evidence>
<gene>
    <name evidence="2" type="ORF">CH063_15025</name>
</gene>
<dbReference type="AlphaFoldDB" id="H1W135"/>
<dbReference type="STRING" id="759273.H1W135"/>
<feature type="compositionally biased region" description="Polar residues" evidence="1">
    <location>
        <begin position="1"/>
        <end position="19"/>
    </location>
</feature>
<organism evidence="2 3">
    <name type="scientific">Colletotrichum higginsianum (strain IMI 349063)</name>
    <name type="common">Crucifer anthracnose fungus</name>
    <dbReference type="NCBI Taxonomy" id="759273"/>
    <lineage>
        <taxon>Eukaryota</taxon>
        <taxon>Fungi</taxon>
        <taxon>Dikarya</taxon>
        <taxon>Ascomycota</taxon>
        <taxon>Pezizomycotina</taxon>
        <taxon>Sordariomycetes</taxon>
        <taxon>Hypocreomycetidae</taxon>
        <taxon>Glomerellales</taxon>
        <taxon>Glomerellaceae</taxon>
        <taxon>Colletotrichum</taxon>
        <taxon>Colletotrichum destructivum species complex</taxon>
    </lineage>
</organism>
<dbReference type="EMBL" id="CACQ02008446">
    <property type="protein sequence ID" value="CCF46198.1"/>
    <property type="molecule type" value="Genomic_DNA"/>
</dbReference>
<dbReference type="HOGENOM" id="CLU_1927635_0_0_1"/>
<dbReference type="eggNOG" id="ENOG502S6ST">
    <property type="taxonomic scope" value="Eukaryota"/>
</dbReference>
<dbReference type="Proteomes" id="UP000007174">
    <property type="component" value="Unassembled WGS sequence"/>
</dbReference>
<accession>H1W135</accession>
<dbReference type="VEuPathDB" id="FungiDB:CH63R_03034"/>
<name>H1W135_COLHI</name>
<evidence type="ECO:0000256" key="1">
    <source>
        <dbReference type="SAM" id="MobiDB-lite"/>
    </source>
</evidence>
<feature type="region of interest" description="Disordered" evidence="1">
    <location>
        <begin position="1"/>
        <end position="118"/>
    </location>
</feature>
<protein>
    <submittedName>
        <fullName evidence="2">Uncharacterized protein</fullName>
    </submittedName>
</protein>